<sequence>MSDFLKHECGIAMIRLLKPISYYQEKYNTPLYGFNQLFLLMEKQHNRGQDGAGIGCVKLDVAPGQPYMARERTIKQNSLARIFKGQLKAYQKMVDKGVIHPEFPQTVKDNFDYGGEILLGHLRYGTSGVYSSNSCHPYVRQSNWPTKNLMLAGNFTITNEKDLNADLINRGQHPIFGTDTQAVLEEVGFHLDEAHDAIYHKMRDQNVEGTKIPRIISEQLDPIRILRNAASNWDGGYAIAGLIGNGDSFVMRDPQGIRPCFYFQNDEVIAFASERVALMTIFDQPIENVREVEPGCAMVVKSDGKIYSERFTEPRPITPCSFERIYFSRGNDADIYAERKALGGALLEQVVKAIDNNFADSVFSFVPNTAEVAYYGLLDSVRLHRRKEVRDSLLAAQENGTLDAKLIDELIMGNWPRGEKIAHKDIKLRTFISQEEGRAKLVSHVYDITYGIVEKKDCLVCIDDSIVRGTTLKESILKILSRTQPRKIVVASTAPQIRYPDCYGIDMSELGKFIAFKATVELLKDDGCSHLLQEVYVDCIAQADKPSSEMVNHVKRIYERYSDEQISAKIAELVYPKNVPWTGELEIVFLPVDKMREALPNNNGDWYFTGDYPTPGGTATVNKAFINYFENKTGRAY</sequence>
<dbReference type="InterPro" id="IPR029055">
    <property type="entry name" value="Ntn_hydrolases_N"/>
</dbReference>
<accession>A0ABU1AVK5</accession>
<dbReference type="EMBL" id="JARXHW010000026">
    <property type="protein sequence ID" value="MDQ8208189.1"/>
    <property type="molecule type" value="Genomic_DNA"/>
</dbReference>
<organism evidence="4 5">
    <name type="scientific">Thalassobacterium maritimum</name>
    <dbReference type="NCBI Taxonomy" id="3041265"/>
    <lineage>
        <taxon>Bacteria</taxon>
        <taxon>Pseudomonadati</taxon>
        <taxon>Verrucomicrobiota</taxon>
        <taxon>Opitutia</taxon>
        <taxon>Puniceicoccales</taxon>
        <taxon>Coraliomargaritaceae</taxon>
        <taxon>Thalassobacterium</taxon>
    </lineage>
</organism>
<dbReference type="SUPFAM" id="SSF53271">
    <property type="entry name" value="PRTase-like"/>
    <property type="match status" value="1"/>
</dbReference>
<gene>
    <name evidence="4" type="ORF">QEH52_11765</name>
</gene>
<feature type="domain" description="Glutamine amidotransferase type-2" evidence="3">
    <location>
        <begin position="9"/>
        <end position="303"/>
    </location>
</feature>
<dbReference type="Gene3D" id="3.60.20.10">
    <property type="entry name" value="Glutamine Phosphoribosylpyrophosphate, subunit 1, domain 1"/>
    <property type="match status" value="1"/>
</dbReference>
<dbReference type="CDD" id="cd06223">
    <property type="entry name" value="PRTases_typeI"/>
    <property type="match status" value="1"/>
</dbReference>
<dbReference type="PROSITE" id="PS51278">
    <property type="entry name" value="GATASE_TYPE_2"/>
    <property type="match status" value="1"/>
</dbReference>
<dbReference type="SUPFAM" id="SSF56235">
    <property type="entry name" value="N-terminal nucleophile aminohydrolases (Ntn hydrolases)"/>
    <property type="match status" value="1"/>
</dbReference>
<evidence type="ECO:0000256" key="1">
    <source>
        <dbReference type="ARBA" id="ARBA00022679"/>
    </source>
</evidence>
<name>A0ABU1AVK5_9BACT</name>
<dbReference type="InterPro" id="IPR029057">
    <property type="entry name" value="PRTase-like"/>
</dbReference>
<evidence type="ECO:0000313" key="4">
    <source>
        <dbReference type="EMBL" id="MDQ8208189.1"/>
    </source>
</evidence>
<dbReference type="RefSeq" id="WP_308950673.1">
    <property type="nucleotide sequence ID" value="NZ_JARXHW010000026.1"/>
</dbReference>
<keyword evidence="2" id="KW-0315">Glutamine amidotransferase</keyword>
<evidence type="ECO:0000313" key="5">
    <source>
        <dbReference type="Proteomes" id="UP001225316"/>
    </source>
</evidence>
<evidence type="ECO:0000256" key="2">
    <source>
        <dbReference type="ARBA" id="ARBA00022962"/>
    </source>
</evidence>
<keyword evidence="1" id="KW-0808">Transferase</keyword>
<dbReference type="InterPro" id="IPR000836">
    <property type="entry name" value="PRTase_dom"/>
</dbReference>
<reference evidence="4 5" key="1">
    <citation type="submission" date="2023-04" db="EMBL/GenBank/DDBJ databases">
        <title>A novel bacteria isolated from coastal sediment.</title>
        <authorList>
            <person name="Liu X.-J."/>
            <person name="Du Z.-J."/>
        </authorList>
    </citation>
    <scope>NUCLEOTIDE SEQUENCE [LARGE SCALE GENOMIC DNA]</scope>
    <source>
        <strain evidence="4 5">SDUM461003</strain>
    </source>
</reference>
<keyword evidence="5" id="KW-1185">Reference proteome</keyword>
<dbReference type="Proteomes" id="UP001225316">
    <property type="component" value="Unassembled WGS sequence"/>
</dbReference>
<dbReference type="PANTHER" id="PTHR11907">
    <property type="entry name" value="AMIDOPHOSPHORIBOSYLTRANSFERASE"/>
    <property type="match status" value="1"/>
</dbReference>
<protein>
    <submittedName>
        <fullName evidence="4">Amidophosphoribosyltransferase</fullName>
    </submittedName>
</protein>
<evidence type="ECO:0000259" key="3">
    <source>
        <dbReference type="PROSITE" id="PS51278"/>
    </source>
</evidence>
<comment type="caution">
    <text evidence="4">The sequence shown here is derived from an EMBL/GenBank/DDBJ whole genome shotgun (WGS) entry which is preliminary data.</text>
</comment>
<dbReference type="InterPro" id="IPR017932">
    <property type="entry name" value="GATase_2_dom"/>
</dbReference>
<proteinExistence type="predicted"/>